<keyword evidence="4" id="KW-0788">Thiol protease</keyword>
<feature type="region of interest" description="Disordered" evidence="5">
    <location>
        <begin position="559"/>
        <end position="591"/>
    </location>
</feature>
<comment type="caution">
    <text evidence="7">The sequence shown here is derived from an EMBL/GenBank/DDBJ whole genome shotgun (WGS) entry which is preliminary data.</text>
</comment>
<dbReference type="EMBL" id="VFQX01000022">
    <property type="protein sequence ID" value="KAF0979849.1"/>
    <property type="molecule type" value="Genomic_DNA"/>
</dbReference>
<feature type="domain" description="Ubiquitin-like protease family profile" evidence="6">
    <location>
        <begin position="300"/>
        <end position="488"/>
    </location>
</feature>
<protein>
    <recommendedName>
        <fullName evidence="6">Ubiquitin-like protease family profile domain-containing protein</fullName>
    </recommendedName>
</protein>
<feature type="compositionally biased region" description="Acidic residues" evidence="5">
    <location>
        <begin position="226"/>
        <end position="235"/>
    </location>
</feature>
<evidence type="ECO:0000256" key="4">
    <source>
        <dbReference type="ARBA" id="ARBA00022807"/>
    </source>
</evidence>
<name>A0A6A5C3I1_NAEFO</name>
<feature type="compositionally biased region" description="Basic and acidic residues" evidence="5">
    <location>
        <begin position="579"/>
        <end position="591"/>
    </location>
</feature>
<dbReference type="OrthoDB" id="442460at2759"/>
<dbReference type="InterPro" id="IPR003653">
    <property type="entry name" value="Peptidase_C48_C"/>
</dbReference>
<dbReference type="VEuPathDB" id="AmoebaDB:FDP41_001002"/>
<dbReference type="SUPFAM" id="SSF54001">
    <property type="entry name" value="Cysteine proteinases"/>
    <property type="match status" value="1"/>
</dbReference>
<dbReference type="Gene3D" id="1.10.418.20">
    <property type="match status" value="1"/>
</dbReference>
<dbReference type="VEuPathDB" id="AmoebaDB:NF0013700"/>
<evidence type="ECO:0000256" key="3">
    <source>
        <dbReference type="ARBA" id="ARBA00022801"/>
    </source>
</evidence>
<dbReference type="Proteomes" id="UP000444721">
    <property type="component" value="Unassembled WGS sequence"/>
</dbReference>
<dbReference type="Gene3D" id="3.30.310.130">
    <property type="entry name" value="Ubiquitin-related"/>
    <property type="match status" value="1"/>
</dbReference>
<feature type="region of interest" description="Disordered" evidence="5">
    <location>
        <begin position="193"/>
        <end position="264"/>
    </location>
</feature>
<dbReference type="PANTHER" id="PTHR46915">
    <property type="entry name" value="UBIQUITIN-LIKE PROTEASE 4-RELATED"/>
    <property type="match status" value="1"/>
</dbReference>
<accession>A0A6A5C3I1</accession>
<dbReference type="GO" id="GO:0008234">
    <property type="term" value="F:cysteine-type peptidase activity"/>
    <property type="evidence" value="ECO:0007669"/>
    <property type="project" value="UniProtKB-KW"/>
</dbReference>
<evidence type="ECO:0000256" key="1">
    <source>
        <dbReference type="ARBA" id="ARBA00005234"/>
    </source>
</evidence>
<dbReference type="PANTHER" id="PTHR46915:SF2">
    <property type="entry name" value="UBIQUITIN-LIKE PROTEASE 4"/>
    <property type="match status" value="1"/>
</dbReference>
<evidence type="ECO:0000256" key="2">
    <source>
        <dbReference type="ARBA" id="ARBA00022670"/>
    </source>
</evidence>
<evidence type="ECO:0000313" key="7">
    <source>
        <dbReference type="EMBL" id="KAF0979849.1"/>
    </source>
</evidence>
<keyword evidence="3" id="KW-0378">Hydrolase</keyword>
<sequence length="591" mass="68710">MTDFTPLYINAARGKTKSLHFKSTPSADADYVDTSTSSTTEEMISLPGGKVVFGYAQNHRNFSKLEIHPDKIYCFLISSGKSYIKVDFKQKLINKFWYNCNKRAFGFVYNSTVKSIPPEDFNSGGVSFQFDKSCKASIFKRMTDLIKIEAIAEKDNFTDVQCNVPWEIFDPIKFAEQAKEKKNTPKKRYLKTITDDEDDEEEEPPKVQMHKKKLNDNPKDRTVLSPEEEDRDEAVEQTKVVQQKKKKKQELSDTEFAPEKSSDESDTEIIKKNFTIVTRSQSASKPREDEDRVLLKKYNIDITVRDISRLEPEEFLNDNIIDFYISDLNNKFMDEKAERVKNDFYIFNTHFHPLLKRDVSRAATKIAKNVKIFEKKLVFIPICEHVHWSLIVICNPNGKLVKPDKKDPNKKFPPDARMIMYCDSLGGVIPTTITKRVRDFLTKRYAFEYPDSNSSFSADNFPATKANLPKQDNHCDCGVFMIHYIEMMIRHEIDSLPIDNIDFFRAEDIPEKRRHIKTLIEYEIQQQEHMAQPPHDPSFNSQSDSILMASQLSALENIHKELQENNQTESELPDEDLFRDEILKRDDESDE</sequence>
<dbReference type="OMA" id="YNQEHKR"/>
<dbReference type="AlphaFoldDB" id="A0A6A5C3I1"/>
<dbReference type="VEuPathDB" id="AmoebaDB:NfTy_050050"/>
<gene>
    <name evidence="7" type="ORF">FDP41_001002</name>
</gene>
<proteinExistence type="inferred from homology"/>
<evidence type="ECO:0000256" key="5">
    <source>
        <dbReference type="SAM" id="MobiDB-lite"/>
    </source>
</evidence>
<comment type="similarity">
    <text evidence="1">Belongs to the peptidase C48 family.</text>
</comment>
<keyword evidence="8" id="KW-1185">Reference proteome</keyword>
<dbReference type="RefSeq" id="XP_044564562.1">
    <property type="nucleotide sequence ID" value="XM_044700273.1"/>
</dbReference>
<evidence type="ECO:0000259" key="6">
    <source>
        <dbReference type="PROSITE" id="PS50600"/>
    </source>
</evidence>
<dbReference type="PROSITE" id="PS50600">
    <property type="entry name" value="ULP_PROTEASE"/>
    <property type="match status" value="1"/>
</dbReference>
<reference evidence="7 8" key="1">
    <citation type="journal article" date="2019" name="Sci. Rep.">
        <title>Nanopore sequencing improves the draft genome of the human pathogenic amoeba Naegleria fowleri.</title>
        <authorList>
            <person name="Liechti N."/>
            <person name="Schurch N."/>
            <person name="Bruggmann R."/>
            <person name="Wittwer M."/>
        </authorList>
    </citation>
    <scope>NUCLEOTIDE SEQUENCE [LARGE SCALE GENOMIC DNA]</scope>
    <source>
        <strain evidence="7 8">ATCC 30894</strain>
    </source>
</reference>
<evidence type="ECO:0000313" key="8">
    <source>
        <dbReference type="Proteomes" id="UP000444721"/>
    </source>
</evidence>
<dbReference type="GeneID" id="68108220"/>
<dbReference type="Pfam" id="PF02902">
    <property type="entry name" value="Peptidase_C48"/>
    <property type="match status" value="1"/>
</dbReference>
<dbReference type="GO" id="GO:0006508">
    <property type="term" value="P:proteolysis"/>
    <property type="evidence" value="ECO:0007669"/>
    <property type="project" value="UniProtKB-KW"/>
</dbReference>
<organism evidence="7 8">
    <name type="scientific">Naegleria fowleri</name>
    <name type="common">Brain eating amoeba</name>
    <dbReference type="NCBI Taxonomy" id="5763"/>
    <lineage>
        <taxon>Eukaryota</taxon>
        <taxon>Discoba</taxon>
        <taxon>Heterolobosea</taxon>
        <taxon>Tetramitia</taxon>
        <taxon>Eutetramitia</taxon>
        <taxon>Vahlkampfiidae</taxon>
        <taxon>Naegleria</taxon>
    </lineage>
</organism>
<dbReference type="GO" id="GO:0016926">
    <property type="term" value="P:protein desumoylation"/>
    <property type="evidence" value="ECO:0007669"/>
    <property type="project" value="UniProtKB-ARBA"/>
</dbReference>
<keyword evidence="2" id="KW-0645">Protease</keyword>
<dbReference type="InterPro" id="IPR038765">
    <property type="entry name" value="Papain-like_cys_pep_sf"/>
</dbReference>